<feature type="region of interest" description="Disordered" evidence="1">
    <location>
        <begin position="1"/>
        <end position="49"/>
    </location>
</feature>
<evidence type="ECO:0000256" key="1">
    <source>
        <dbReference type="SAM" id="MobiDB-lite"/>
    </source>
</evidence>
<evidence type="ECO:0000313" key="3">
    <source>
        <dbReference type="Proteomes" id="UP000053676"/>
    </source>
</evidence>
<evidence type="ECO:0000313" key="2">
    <source>
        <dbReference type="EMBL" id="ETN76783.1"/>
    </source>
</evidence>
<dbReference type="EMBL" id="KI660208">
    <property type="protein sequence ID" value="ETN76783.1"/>
    <property type="molecule type" value="Genomic_DNA"/>
</dbReference>
<organism evidence="2 3">
    <name type="scientific">Necator americanus</name>
    <name type="common">Human hookworm</name>
    <dbReference type="NCBI Taxonomy" id="51031"/>
    <lineage>
        <taxon>Eukaryota</taxon>
        <taxon>Metazoa</taxon>
        <taxon>Ecdysozoa</taxon>
        <taxon>Nematoda</taxon>
        <taxon>Chromadorea</taxon>
        <taxon>Rhabditida</taxon>
        <taxon>Rhabditina</taxon>
        <taxon>Rhabditomorpha</taxon>
        <taxon>Strongyloidea</taxon>
        <taxon>Ancylostomatidae</taxon>
        <taxon>Bunostominae</taxon>
        <taxon>Necator</taxon>
    </lineage>
</organism>
<dbReference type="KEGG" id="nai:NECAME_11447"/>
<sequence length="49" mass="5567">MNSPRNSDENGSDNGGRFQVFMRSPREEHPTSSSTAVNPHIRRQRRRGG</sequence>
<reference evidence="3" key="1">
    <citation type="journal article" date="2014" name="Nat. Genet.">
        <title>Genome of the human hookworm Necator americanus.</title>
        <authorList>
            <person name="Tang Y.T."/>
            <person name="Gao X."/>
            <person name="Rosa B.A."/>
            <person name="Abubucker S."/>
            <person name="Hallsworth-Pepin K."/>
            <person name="Martin J."/>
            <person name="Tyagi R."/>
            <person name="Heizer E."/>
            <person name="Zhang X."/>
            <person name="Bhonagiri-Palsikar V."/>
            <person name="Minx P."/>
            <person name="Warren W.C."/>
            <person name="Wang Q."/>
            <person name="Zhan B."/>
            <person name="Hotez P.J."/>
            <person name="Sternberg P.W."/>
            <person name="Dougall A."/>
            <person name="Gaze S.T."/>
            <person name="Mulvenna J."/>
            <person name="Sotillo J."/>
            <person name="Ranganathan S."/>
            <person name="Rabelo E.M."/>
            <person name="Wilson R.K."/>
            <person name="Felgner P.L."/>
            <person name="Bethony J."/>
            <person name="Hawdon J.M."/>
            <person name="Gasser R.B."/>
            <person name="Loukas A."/>
            <person name="Mitreva M."/>
        </authorList>
    </citation>
    <scope>NUCLEOTIDE SEQUENCE [LARGE SCALE GENOMIC DNA]</scope>
</reference>
<dbReference type="Proteomes" id="UP000053676">
    <property type="component" value="Unassembled WGS sequence"/>
</dbReference>
<feature type="compositionally biased region" description="Basic residues" evidence="1">
    <location>
        <begin position="40"/>
        <end position="49"/>
    </location>
</feature>
<gene>
    <name evidence="2" type="ORF">NECAME_11447</name>
</gene>
<accession>W2T4I6</accession>
<dbReference type="AlphaFoldDB" id="W2T4I6"/>
<proteinExistence type="predicted"/>
<protein>
    <submittedName>
        <fullName evidence="2">Uncharacterized protein</fullName>
    </submittedName>
</protein>
<keyword evidence="3" id="KW-1185">Reference proteome</keyword>
<dbReference type="OrthoDB" id="27563at2759"/>
<name>W2T4I6_NECAM</name>